<organism evidence="3 4">
    <name type="scientific">Rugamonas rivuli</name>
    <dbReference type="NCBI Taxonomy" id="2743358"/>
    <lineage>
        <taxon>Bacteria</taxon>
        <taxon>Pseudomonadati</taxon>
        <taxon>Pseudomonadota</taxon>
        <taxon>Betaproteobacteria</taxon>
        <taxon>Burkholderiales</taxon>
        <taxon>Oxalobacteraceae</taxon>
        <taxon>Telluria group</taxon>
        <taxon>Rugamonas</taxon>
    </lineage>
</organism>
<evidence type="ECO:0000259" key="2">
    <source>
        <dbReference type="SMART" id="SM01007"/>
    </source>
</evidence>
<comment type="caution">
    <text evidence="3">The sequence shown here is derived from an EMBL/GenBank/DDBJ whole genome shotgun (WGS) entry which is preliminary data.</text>
</comment>
<dbReference type="InterPro" id="IPR001303">
    <property type="entry name" value="Aldolase_II/adducin_N"/>
</dbReference>
<sequence length="351" mass="37427">MRPGAQAARTARGGALNARDDKQDGLRAEVSAYCARVGTDPLLVQGAGGNASWKNGDTMWVKASGTWLAEAQRTNIFVPVDLAHLRAAIAAGDMEVVPRALAGSALRPSIETLMHALMPQTVVMHLHAVEILAHLVRPDFAGPAPAPAPWCWVDYHKPGAALAGAIVARLREQPEAQIIFLQNHGVVIGGADVGEVETILTSLLACMRTEPVAPVAPTGAEASTMAKLTAISDEGIQQLALDPRLYKRLRKEWTLCPDHVVFLGAEAACYADAESFVAAQTMGDEARLAIIAGVGVYVAGDFGAARTAQLRCYYDILARQPSDAPLTTLTPPQLAELLDWDAERYRLAMAR</sequence>
<accession>A0A843SCI1</accession>
<gene>
    <name evidence="3" type="ORF">GEV01_01925</name>
</gene>
<keyword evidence="4" id="KW-1185">Reference proteome</keyword>
<reference evidence="3 4" key="1">
    <citation type="submission" date="2019-10" db="EMBL/GenBank/DDBJ databases">
        <title>Two novel species isolated from a subtropical stream in China.</title>
        <authorList>
            <person name="Lu H."/>
        </authorList>
    </citation>
    <scope>NUCLEOTIDE SEQUENCE [LARGE SCALE GENOMIC DNA]</scope>
    <source>
        <strain evidence="3 4">FT103W</strain>
    </source>
</reference>
<dbReference type="AlphaFoldDB" id="A0A843SCI1"/>
<feature type="domain" description="Class II aldolase/adducin N-terminal" evidence="2">
    <location>
        <begin position="29"/>
        <end position="211"/>
    </location>
</feature>
<proteinExistence type="predicted"/>
<dbReference type="Pfam" id="PF00596">
    <property type="entry name" value="Aldolase_II"/>
    <property type="match status" value="1"/>
</dbReference>
<dbReference type="InterPro" id="IPR036409">
    <property type="entry name" value="Aldolase_II/adducin_N_sf"/>
</dbReference>
<evidence type="ECO:0000256" key="1">
    <source>
        <dbReference type="SAM" id="MobiDB-lite"/>
    </source>
</evidence>
<feature type="compositionally biased region" description="Low complexity" evidence="1">
    <location>
        <begin position="1"/>
        <end position="15"/>
    </location>
</feature>
<name>A0A843SCI1_9BURK</name>
<dbReference type="SMART" id="SM01007">
    <property type="entry name" value="Aldolase_II"/>
    <property type="match status" value="1"/>
</dbReference>
<evidence type="ECO:0000313" key="4">
    <source>
        <dbReference type="Proteomes" id="UP000444318"/>
    </source>
</evidence>
<dbReference type="EMBL" id="WHUF01000001">
    <property type="protein sequence ID" value="MQA18266.1"/>
    <property type="molecule type" value="Genomic_DNA"/>
</dbReference>
<dbReference type="Proteomes" id="UP000444318">
    <property type="component" value="Unassembled WGS sequence"/>
</dbReference>
<evidence type="ECO:0000313" key="3">
    <source>
        <dbReference type="EMBL" id="MQA18266.1"/>
    </source>
</evidence>
<protein>
    <recommendedName>
        <fullName evidence="2">Class II aldolase/adducin N-terminal domain-containing protein</fullName>
    </recommendedName>
</protein>
<feature type="region of interest" description="Disordered" evidence="1">
    <location>
        <begin position="1"/>
        <end position="20"/>
    </location>
</feature>
<dbReference type="Gene3D" id="3.40.225.10">
    <property type="entry name" value="Class II aldolase/adducin N-terminal domain"/>
    <property type="match status" value="1"/>
</dbReference>
<dbReference type="SUPFAM" id="SSF53639">
    <property type="entry name" value="AraD/HMP-PK domain-like"/>
    <property type="match status" value="1"/>
</dbReference>